<accession>A0ABT5VX43</accession>
<evidence type="ECO:0000313" key="2">
    <source>
        <dbReference type="EMBL" id="MDE5419988.1"/>
    </source>
</evidence>
<dbReference type="Pfam" id="PF01551">
    <property type="entry name" value="Peptidase_M23"/>
    <property type="match status" value="1"/>
</dbReference>
<sequence>MIKTGFLVFILLIFSDYGLEYSLPVNTSDRNSISLMELSKIGEFGLVRKERPKVPAHLHTGIDIKRPTNNYQSEPIFPIFEGVVISKRRDGPYAQLIIEHGNEQKFWTVYEHIAGISVNLYDDVNPKTPIARFMNKTELNRYGWQFDHFHFEILKAQPLKIKPDRSKPERLYASYTLVCYTKEDLEKYFYDPLDFLEQHLK</sequence>
<evidence type="ECO:0000313" key="3">
    <source>
        <dbReference type="Proteomes" id="UP001528920"/>
    </source>
</evidence>
<name>A0ABT5VX43_9BACT</name>
<dbReference type="RefSeq" id="WP_275111320.1">
    <property type="nucleotide sequence ID" value="NZ_JAKJSC010000007.1"/>
</dbReference>
<proteinExistence type="predicted"/>
<dbReference type="Proteomes" id="UP001528920">
    <property type="component" value="Unassembled WGS sequence"/>
</dbReference>
<dbReference type="InterPro" id="IPR016047">
    <property type="entry name" value="M23ase_b-sheet_dom"/>
</dbReference>
<gene>
    <name evidence="2" type="ORF">L3049_18520</name>
</gene>
<protein>
    <submittedName>
        <fullName evidence="2">M23 family metallopeptidase</fullName>
    </submittedName>
</protein>
<organism evidence="2 3">
    <name type="scientific">Paralabilibaculum antarcticum</name>
    <dbReference type="NCBI Taxonomy" id="2912572"/>
    <lineage>
        <taxon>Bacteria</taxon>
        <taxon>Pseudomonadati</taxon>
        <taxon>Bacteroidota</taxon>
        <taxon>Bacteroidia</taxon>
        <taxon>Marinilabiliales</taxon>
        <taxon>Marinifilaceae</taxon>
        <taxon>Paralabilibaculum</taxon>
    </lineage>
</organism>
<comment type="caution">
    <text evidence="2">The sequence shown here is derived from an EMBL/GenBank/DDBJ whole genome shotgun (WGS) entry which is preliminary data.</text>
</comment>
<reference evidence="2 3" key="1">
    <citation type="submission" date="2022-01" db="EMBL/GenBank/DDBJ databases">
        <title>Labilibaculum sp. nov, a marine bacterium isolated from Antarctica.</title>
        <authorList>
            <person name="Dai W."/>
        </authorList>
    </citation>
    <scope>NUCLEOTIDE SEQUENCE [LARGE SCALE GENOMIC DNA]</scope>
    <source>
        <strain evidence="2 3">DW002</strain>
    </source>
</reference>
<dbReference type="CDD" id="cd12797">
    <property type="entry name" value="M23_peptidase"/>
    <property type="match status" value="1"/>
</dbReference>
<keyword evidence="3" id="KW-1185">Reference proteome</keyword>
<feature type="domain" description="M23ase beta-sheet core" evidence="1">
    <location>
        <begin position="58"/>
        <end position="156"/>
    </location>
</feature>
<dbReference type="EMBL" id="JAKJSC010000007">
    <property type="protein sequence ID" value="MDE5419988.1"/>
    <property type="molecule type" value="Genomic_DNA"/>
</dbReference>
<dbReference type="Gene3D" id="2.70.70.10">
    <property type="entry name" value="Glucose Permease (Domain IIA)"/>
    <property type="match status" value="1"/>
</dbReference>
<evidence type="ECO:0000259" key="1">
    <source>
        <dbReference type="Pfam" id="PF01551"/>
    </source>
</evidence>
<dbReference type="InterPro" id="IPR011055">
    <property type="entry name" value="Dup_hybrid_motif"/>
</dbReference>
<dbReference type="SUPFAM" id="SSF51261">
    <property type="entry name" value="Duplicated hybrid motif"/>
    <property type="match status" value="1"/>
</dbReference>